<dbReference type="Proteomes" id="UP000007305">
    <property type="component" value="Chromosome 1"/>
</dbReference>
<protein>
    <submittedName>
        <fullName evidence="2">Uncharacterized protein</fullName>
    </submittedName>
</protein>
<reference evidence="3" key="1">
    <citation type="submission" date="2015-12" db="EMBL/GenBank/DDBJ databases">
        <title>Update maize B73 reference genome by single molecule sequencing technologies.</title>
        <authorList>
            <consortium name="Maize Genome Sequencing Project"/>
            <person name="Ware D."/>
        </authorList>
    </citation>
    <scope>NUCLEOTIDE SEQUENCE [LARGE SCALE GENOMIC DNA]</scope>
    <source>
        <strain evidence="3">cv. B73</strain>
    </source>
</reference>
<evidence type="ECO:0000313" key="3">
    <source>
        <dbReference type="Proteomes" id="UP000007305"/>
    </source>
</evidence>
<accession>A0A804LES6</accession>
<organism evidence="2 3">
    <name type="scientific">Zea mays</name>
    <name type="common">Maize</name>
    <dbReference type="NCBI Taxonomy" id="4577"/>
    <lineage>
        <taxon>Eukaryota</taxon>
        <taxon>Viridiplantae</taxon>
        <taxon>Streptophyta</taxon>
        <taxon>Embryophyta</taxon>
        <taxon>Tracheophyta</taxon>
        <taxon>Spermatophyta</taxon>
        <taxon>Magnoliopsida</taxon>
        <taxon>Liliopsida</taxon>
        <taxon>Poales</taxon>
        <taxon>Poaceae</taxon>
        <taxon>PACMAD clade</taxon>
        <taxon>Panicoideae</taxon>
        <taxon>Andropogonodae</taxon>
        <taxon>Andropogoneae</taxon>
        <taxon>Tripsacinae</taxon>
        <taxon>Zea</taxon>
    </lineage>
</organism>
<feature type="region of interest" description="Disordered" evidence="1">
    <location>
        <begin position="1"/>
        <end position="42"/>
    </location>
</feature>
<dbReference type="AlphaFoldDB" id="A0A804LES6"/>
<feature type="region of interest" description="Disordered" evidence="1">
    <location>
        <begin position="98"/>
        <end position="118"/>
    </location>
</feature>
<feature type="compositionally biased region" description="Basic residues" evidence="1">
    <location>
        <begin position="105"/>
        <end position="118"/>
    </location>
</feature>
<evidence type="ECO:0000313" key="2">
    <source>
        <dbReference type="EnsemblPlants" id="Zm00001eb006170_P001"/>
    </source>
</evidence>
<name>A0A804LES6_MAIZE</name>
<dbReference type="Gramene" id="Zm00001eb006170_T001">
    <property type="protein sequence ID" value="Zm00001eb006170_P001"/>
    <property type="gene ID" value="Zm00001eb006170"/>
</dbReference>
<reference evidence="2" key="2">
    <citation type="submission" date="2019-07" db="EMBL/GenBank/DDBJ databases">
        <authorList>
            <person name="Seetharam A."/>
            <person name="Woodhouse M."/>
            <person name="Cannon E."/>
        </authorList>
    </citation>
    <scope>NUCLEOTIDE SEQUENCE [LARGE SCALE GENOMIC DNA]</scope>
    <source>
        <strain evidence="2">cv. B73</strain>
    </source>
</reference>
<sequence length="118" mass="13323">MEATLAAATTLHHHIAGTHLHGSTRRNAPPPLQGRRTQDVSNHVNLALNEEQDTDDTSSDLKNCLRRLYWLRQEEVNSARPPEPFCMIRMCWENPQPLASGTTKSGHRHGQARAKIIR</sequence>
<evidence type="ECO:0000256" key="1">
    <source>
        <dbReference type="SAM" id="MobiDB-lite"/>
    </source>
</evidence>
<feature type="compositionally biased region" description="Low complexity" evidence="1">
    <location>
        <begin position="1"/>
        <end position="10"/>
    </location>
</feature>
<proteinExistence type="predicted"/>
<reference evidence="2" key="3">
    <citation type="submission" date="2021-05" db="UniProtKB">
        <authorList>
            <consortium name="EnsemblPlants"/>
        </authorList>
    </citation>
    <scope>IDENTIFICATION</scope>
    <source>
        <strain evidence="2">cv. B73</strain>
    </source>
</reference>
<dbReference type="InParanoid" id="A0A804LES6"/>
<dbReference type="EnsemblPlants" id="Zm00001eb006170_T001">
    <property type="protein sequence ID" value="Zm00001eb006170_P001"/>
    <property type="gene ID" value="Zm00001eb006170"/>
</dbReference>
<keyword evidence="3" id="KW-1185">Reference proteome</keyword>